<dbReference type="Pfam" id="PF08707">
    <property type="entry name" value="PriCT_2"/>
    <property type="match status" value="1"/>
</dbReference>
<accession>A0ABU1D519</accession>
<feature type="domain" description="DNA primase/polymerase bifunctional N-terminal" evidence="1">
    <location>
        <begin position="11"/>
        <end position="173"/>
    </location>
</feature>
<dbReference type="EMBL" id="JAUZQE010000010">
    <property type="protein sequence ID" value="MDR4125538.1"/>
    <property type="molecule type" value="Genomic_DNA"/>
</dbReference>
<dbReference type="SMART" id="SM00943">
    <property type="entry name" value="Prim-Pol"/>
    <property type="match status" value="1"/>
</dbReference>
<name>A0ABU1D519_9BURK</name>
<evidence type="ECO:0000259" key="1">
    <source>
        <dbReference type="SMART" id="SM00943"/>
    </source>
</evidence>
<dbReference type="Pfam" id="PF13148">
    <property type="entry name" value="DUF3987"/>
    <property type="match status" value="1"/>
</dbReference>
<reference evidence="2 3" key="1">
    <citation type="submission" date="2023-08" db="EMBL/GenBank/DDBJ databases">
        <title>Alcaligenaceae gen. nov., a novel taxon isolated from the sludge of Yixing Pesticide Factory.</title>
        <authorList>
            <person name="Ruan L."/>
        </authorList>
    </citation>
    <scope>NUCLEOTIDE SEQUENCE [LARGE SCALE GENOMIC DNA]</scope>
    <source>
        <strain evidence="2 3">LG-2</strain>
    </source>
</reference>
<proteinExistence type="predicted"/>
<dbReference type="Proteomes" id="UP001232156">
    <property type="component" value="Unassembled WGS sequence"/>
</dbReference>
<dbReference type="Pfam" id="PF09250">
    <property type="entry name" value="Prim-Pol"/>
    <property type="match status" value="1"/>
</dbReference>
<dbReference type="SUPFAM" id="SSF56747">
    <property type="entry name" value="Prim-pol domain"/>
    <property type="match status" value="1"/>
</dbReference>
<gene>
    <name evidence="2" type="ORF">Q8947_06025</name>
</gene>
<dbReference type="RefSeq" id="WP_347286729.1">
    <property type="nucleotide sequence ID" value="NZ_JAUZQE010000010.1"/>
</dbReference>
<keyword evidence="3" id="KW-1185">Reference proteome</keyword>
<dbReference type="InterPro" id="IPR014819">
    <property type="entry name" value="PriCT_2"/>
</dbReference>
<dbReference type="InterPro" id="IPR015330">
    <property type="entry name" value="DNA_primase/pol_bifunc_N"/>
</dbReference>
<evidence type="ECO:0000313" key="3">
    <source>
        <dbReference type="Proteomes" id="UP001232156"/>
    </source>
</evidence>
<dbReference type="InterPro" id="IPR025048">
    <property type="entry name" value="DUF3987"/>
</dbReference>
<organism evidence="2 3">
    <name type="scientific">Yanghanlia caeni</name>
    <dbReference type="NCBI Taxonomy" id="3064283"/>
    <lineage>
        <taxon>Bacteria</taxon>
        <taxon>Pseudomonadati</taxon>
        <taxon>Pseudomonadota</taxon>
        <taxon>Betaproteobacteria</taxon>
        <taxon>Burkholderiales</taxon>
        <taxon>Alcaligenaceae</taxon>
        <taxon>Yanghanlia</taxon>
    </lineage>
</organism>
<sequence>MTTPNYMAQLGATLVDRGFPILPIQPRSKKPGMYRQGAWHDYPKWSRHCERATTENEVDIWSDWPESGIGIAAGRVIGIDIDVLDGEIAAKIEGLAKRMLGDTPAVRIGRAPKRLLVYRAAQPFAGFKYPPIEVLGQGQQFIAYGIHPDTGQAYDWPVESLADLNLSDLPAITEAQAREFAQEAYLMIPVALRPKSLSVGRQAAGECAHLPEQRGTFAAVEDALTYIVNADLDYDSWVRIGMAIKGALGDAGWPLFERWSASSQKHEPKTTAQAWRSFAPQRIGAGTLYKLALDNGWHPAADLQLNGEIVSEGVHPAQGLIDGVREGLLDGLLEQNEPDAYRPPPPTPLPAGWDAVDGVLGQMMQLMITTAKRPQPVLALGASLCAVGALMGRKYRTESNIRSNLYVVGIAESGAGKNHSRVVINELFRRANLLQYLGGNKIASGSGLLTALMRQPAILFQLDEFGMFLAAAADRKRSPRYVTEILDLMTELYTTSGTTYFGVEYASTQHNDAHRAIHQPCACIYGTTTPLHFWQALQAANVADGSLARFLILESEEDFPDSNEVFGSIDPPQALIDTLVLIHEGGGQLSGNLANIGAVAEVEVEPLVVPTAPEAQAVFRALDQTLLQELRRARGSGLSSILARIEENATKLALIRAVSRDPVAPQIEASDAAWGAMLARHCAELTIREVAARVSENPTESNHKRSLKILQDAGAQGMSKRDFTRRTQFMDLHQRDSVLKTLVDAGFVALEQRLTKGRTAQWIRYVGGEEVRS</sequence>
<comment type="caution">
    <text evidence="2">The sequence shown here is derived from an EMBL/GenBank/DDBJ whole genome shotgun (WGS) entry which is preliminary data.</text>
</comment>
<dbReference type="CDD" id="cd04859">
    <property type="entry name" value="Prim_Pol"/>
    <property type="match status" value="1"/>
</dbReference>
<evidence type="ECO:0000313" key="2">
    <source>
        <dbReference type="EMBL" id="MDR4125538.1"/>
    </source>
</evidence>
<protein>
    <submittedName>
        <fullName evidence="2">PriCT-2 domain-containing protein</fullName>
    </submittedName>
</protein>